<keyword evidence="4 6" id="KW-1133">Transmembrane helix</keyword>
<feature type="transmembrane region" description="Helical" evidence="6">
    <location>
        <begin position="248"/>
        <end position="270"/>
    </location>
</feature>
<keyword evidence="9" id="KW-1185">Reference proteome</keyword>
<dbReference type="EMBL" id="JAROCG010000001">
    <property type="protein sequence ID" value="MDN4610762.1"/>
    <property type="molecule type" value="Genomic_DNA"/>
</dbReference>
<evidence type="ECO:0000256" key="3">
    <source>
        <dbReference type="ARBA" id="ARBA00022692"/>
    </source>
</evidence>
<dbReference type="PANTHER" id="PTHR35007">
    <property type="entry name" value="INTEGRAL MEMBRANE PROTEIN-RELATED"/>
    <property type="match status" value="1"/>
</dbReference>
<evidence type="ECO:0000256" key="6">
    <source>
        <dbReference type="SAM" id="Phobius"/>
    </source>
</evidence>
<dbReference type="RefSeq" id="WP_301226205.1">
    <property type="nucleotide sequence ID" value="NZ_JAROCG010000001.1"/>
</dbReference>
<dbReference type="InterPro" id="IPR018076">
    <property type="entry name" value="T2SS_GspF_dom"/>
</dbReference>
<evidence type="ECO:0000256" key="4">
    <source>
        <dbReference type="ARBA" id="ARBA00022989"/>
    </source>
</evidence>
<protein>
    <submittedName>
        <fullName evidence="8">Type II secretion system F family protein</fullName>
    </submittedName>
</protein>
<feature type="transmembrane region" description="Helical" evidence="6">
    <location>
        <begin position="100"/>
        <end position="122"/>
    </location>
</feature>
<name>A0ABT8K0Y4_9MICC</name>
<evidence type="ECO:0000256" key="2">
    <source>
        <dbReference type="ARBA" id="ARBA00022475"/>
    </source>
</evidence>
<dbReference type="PANTHER" id="PTHR35007:SF2">
    <property type="entry name" value="PILUS ASSEMBLE PROTEIN"/>
    <property type="match status" value="1"/>
</dbReference>
<evidence type="ECO:0000259" key="7">
    <source>
        <dbReference type="Pfam" id="PF00482"/>
    </source>
</evidence>
<gene>
    <name evidence="8" type="ORF">P5G52_07750</name>
</gene>
<dbReference type="Proteomes" id="UP001174209">
    <property type="component" value="Unassembled WGS sequence"/>
</dbReference>
<comment type="subcellular location">
    <subcellularLocation>
        <location evidence="1">Cell membrane</location>
        <topology evidence="1">Multi-pass membrane protein</topology>
    </subcellularLocation>
</comment>
<accession>A0ABT8K0Y4</accession>
<sequence length="279" mass="30188">MAYLGWALSTSDRKSVLAIHANLNRGISERGDKSSGASSALTAITHKVTPDVYVSKIDGWLALAGRPASMPLEKVIVAKPALALIGASLGFLLFSKNPGLGYVALGLFIIALFYFVPDLLIYNTGIKRQEAIQTELPDTLDQMLISVEAGLGFEAAMARAAANGKGPMAQELTRTLQDLQVGRPRRDAYQALAQRSSVDELKSFVGAIVQADKYGIGIANVLRAQAKQSRVRRRQRAEEKAMQLPVKVLFPLLLFIFPVMFIVILGPAVINMMNTFGGM</sequence>
<evidence type="ECO:0000256" key="1">
    <source>
        <dbReference type="ARBA" id="ARBA00004651"/>
    </source>
</evidence>
<evidence type="ECO:0000256" key="5">
    <source>
        <dbReference type="ARBA" id="ARBA00023136"/>
    </source>
</evidence>
<feature type="transmembrane region" description="Helical" evidence="6">
    <location>
        <begin position="76"/>
        <end position="94"/>
    </location>
</feature>
<keyword evidence="2" id="KW-1003">Cell membrane</keyword>
<evidence type="ECO:0000313" key="9">
    <source>
        <dbReference type="Proteomes" id="UP001174209"/>
    </source>
</evidence>
<reference evidence="8" key="1">
    <citation type="submission" date="2023-06" db="EMBL/GenBank/DDBJ databases">
        <title>MT1 and MT2 Draft Genomes of Novel Species.</title>
        <authorList>
            <person name="Venkateswaran K."/>
        </authorList>
    </citation>
    <scope>NUCLEOTIDE SEQUENCE</scope>
    <source>
        <strain evidence="8">IIF3SC-B10</strain>
    </source>
</reference>
<comment type="caution">
    <text evidence="8">The sequence shown here is derived from an EMBL/GenBank/DDBJ whole genome shotgun (WGS) entry which is preliminary data.</text>
</comment>
<organism evidence="8 9">
    <name type="scientific">Arthrobacter burdickii</name>
    <dbReference type="NCBI Taxonomy" id="3035920"/>
    <lineage>
        <taxon>Bacteria</taxon>
        <taxon>Bacillati</taxon>
        <taxon>Actinomycetota</taxon>
        <taxon>Actinomycetes</taxon>
        <taxon>Micrococcales</taxon>
        <taxon>Micrococcaceae</taxon>
        <taxon>Arthrobacter</taxon>
    </lineage>
</organism>
<proteinExistence type="predicted"/>
<dbReference type="Pfam" id="PF00482">
    <property type="entry name" value="T2SSF"/>
    <property type="match status" value="1"/>
</dbReference>
<keyword evidence="3 6" id="KW-0812">Transmembrane</keyword>
<evidence type="ECO:0000313" key="8">
    <source>
        <dbReference type="EMBL" id="MDN4610762.1"/>
    </source>
</evidence>
<keyword evidence="5 6" id="KW-0472">Membrane</keyword>
<feature type="domain" description="Type II secretion system protein GspF" evidence="7">
    <location>
        <begin position="140"/>
        <end position="265"/>
    </location>
</feature>